<proteinExistence type="predicted"/>
<evidence type="ECO:0008006" key="4">
    <source>
        <dbReference type="Google" id="ProtNLM"/>
    </source>
</evidence>
<feature type="signal peptide" evidence="1">
    <location>
        <begin position="1"/>
        <end position="19"/>
    </location>
</feature>
<dbReference type="SUPFAM" id="SSF56925">
    <property type="entry name" value="OMPA-like"/>
    <property type="match status" value="1"/>
</dbReference>
<dbReference type="RefSeq" id="WP_090333535.1">
    <property type="nucleotide sequence ID" value="NZ_FNXY01000002.1"/>
</dbReference>
<keyword evidence="3" id="KW-1185">Reference proteome</keyword>
<organism evidence="2 3">
    <name type="scientific">Dyadobacter koreensis</name>
    <dbReference type="NCBI Taxonomy" id="408657"/>
    <lineage>
        <taxon>Bacteria</taxon>
        <taxon>Pseudomonadati</taxon>
        <taxon>Bacteroidota</taxon>
        <taxon>Cytophagia</taxon>
        <taxon>Cytophagales</taxon>
        <taxon>Spirosomataceae</taxon>
        <taxon>Dyadobacter</taxon>
    </lineage>
</organism>
<accession>A0A1H6RFY4</accession>
<keyword evidence="1" id="KW-0732">Signal</keyword>
<dbReference type="STRING" id="408657.SAMN04487995_1287"/>
<dbReference type="OrthoDB" id="1094316at2"/>
<gene>
    <name evidence="2" type="ORF">SAMN04487995_1287</name>
</gene>
<name>A0A1H6RFY4_9BACT</name>
<dbReference type="AlphaFoldDB" id="A0A1H6RFY4"/>
<protein>
    <recommendedName>
        <fullName evidence="4">Outer membrane protein beta-barrel domain-containing protein</fullName>
    </recommendedName>
</protein>
<evidence type="ECO:0000313" key="2">
    <source>
        <dbReference type="EMBL" id="SEI54719.1"/>
    </source>
</evidence>
<dbReference type="Proteomes" id="UP000199532">
    <property type="component" value="Unassembled WGS sequence"/>
</dbReference>
<dbReference type="EMBL" id="FNXY01000002">
    <property type="protein sequence ID" value="SEI54719.1"/>
    <property type="molecule type" value="Genomic_DNA"/>
</dbReference>
<evidence type="ECO:0000256" key="1">
    <source>
        <dbReference type="SAM" id="SignalP"/>
    </source>
</evidence>
<reference evidence="2 3" key="1">
    <citation type="submission" date="2016-10" db="EMBL/GenBank/DDBJ databases">
        <authorList>
            <person name="de Groot N.N."/>
        </authorList>
    </citation>
    <scope>NUCLEOTIDE SEQUENCE [LARGE SCALE GENOMIC DNA]</scope>
    <source>
        <strain evidence="2 3">DSM 19938</strain>
    </source>
</reference>
<dbReference type="InterPro" id="IPR011250">
    <property type="entry name" value="OMP/PagP_B-barrel"/>
</dbReference>
<dbReference type="Gene3D" id="2.40.160.20">
    <property type="match status" value="1"/>
</dbReference>
<evidence type="ECO:0000313" key="3">
    <source>
        <dbReference type="Proteomes" id="UP000199532"/>
    </source>
</evidence>
<sequence>MKKLLIAAFLFAGMIPVYAQEQAPKLYTLPSPYDRYTHYQVTARYTAAIPVGSFSSNYIDKTSFENYSIALEWVFQNSFSVGGELGYSFFKKRLPRATYQQSDGSEISAIQTRTLTQYPIQAFVNYNFAPKNAAVQPYVQLSAGASILDYTLYYGILADQQQKIRPTYGIGLGSKFLFKKDGNFGADIRVKYQGTSFDYEYVDKGVSAINGSVGLFYRWW</sequence>
<feature type="chain" id="PRO_5011502558" description="Outer membrane protein beta-barrel domain-containing protein" evidence="1">
    <location>
        <begin position="20"/>
        <end position="220"/>
    </location>
</feature>